<evidence type="ECO:0000256" key="8">
    <source>
        <dbReference type="HAMAP-Rule" id="MF_00277"/>
    </source>
</evidence>
<dbReference type="SUPFAM" id="SSF55021">
    <property type="entry name" value="ACT-like"/>
    <property type="match status" value="2"/>
</dbReference>
<dbReference type="InterPro" id="IPR013546">
    <property type="entry name" value="PII_UdlTrfase/GS_AdlTrfase"/>
</dbReference>
<dbReference type="PANTHER" id="PTHR47320:SF1">
    <property type="entry name" value="BIFUNCTIONAL URIDYLYLTRANSFERASE_URIDYLYL-REMOVING ENZYME"/>
    <property type="match status" value="1"/>
</dbReference>
<feature type="domain" description="ACT" evidence="9">
    <location>
        <begin position="708"/>
        <end position="790"/>
    </location>
</feature>
<evidence type="ECO:0000259" key="10">
    <source>
        <dbReference type="PROSITE" id="PS51831"/>
    </source>
</evidence>
<evidence type="ECO:0000256" key="3">
    <source>
        <dbReference type="ARBA" id="ARBA00022737"/>
    </source>
</evidence>
<dbReference type="InterPro" id="IPR006674">
    <property type="entry name" value="HD_domain"/>
</dbReference>
<evidence type="ECO:0000256" key="1">
    <source>
        <dbReference type="ARBA" id="ARBA00022679"/>
    </source>
</evidence>
<name>L0DXE6_THIND</name>
<dbReference type="InterPro" id="IPR002912">
    <property type="entry name" value="ACT_dom"/>
</dbReference>
<dbReference type="OrthoDB" id="9758038at2"/>
<dbReference type="GO" id="GO:0008773">
    <property type="term" value="F:[protein-PII] uridylyltransferase activity"/>
    <property type="evidence" value="ECO:0007669"/>
    <property type="project" value="UniProtKB-UniRule"/>
</dbReference>
<feature type="domain" description="ACT" evidence="9">
    <location>
        <begin position="818"/>
        <end position="886"/>
    </location>
</feature>
<dbReference type="NCBIfam" id="TIGR01693">
    <property type="entry name" value="UTase_glnD"/>
    <property type="match status" value="1"/>
</dbReference>
<evidence type="ECO:0000256" key="7">
    <source>
        <dbReference type="ARBA" id="ARBA00047968"/>
    </source>
</evidence>
<organism evidence="11 12">
    <name type="scientific">Thioalkalivibrio nitratireducens (strain DSM 14787 / UNIQEM 213 / ALEN2)</name>
    <dbReference type="NCBI Taxonomy" id="1255043"/>
    <lineage>
        <taxon>Bacteria</taxon>
        <taxon>Pseudomonadati</taxon>
        <taxon>Pseudomonadota</taxon>
        <taxon>Gammaproteobacteria</taxon>
        <taxon>Chromatiales</taxon>
        <taxon>Ectothiorhodospiraceae</taxon>
        <taxon>Thioalkalivibrio</taxon>
    </lineage>
</organism>
<dbReference type="CDD" id="cd04900">
    <property type="entry name" value="ACT_UUR-like_1"/>
    <property type="match status" value="1"/>
</dbReference>
<dbReference type="Pfam" id="PF08335">
    <property type="entry name" value="GlnD_UR_UTase"/>
    <property type="match status" value="1"/>
</dbReference>
<dbReference type="EC" id="2.7.7.59" evidence="8"/>
<dbReference type="Proteomes" id="UP000010809">
    <property type="component" value="Chromosome"/>
</dbReference>
<dbReference type="FunFam" id="1.10.3090.10:FF:000005">
    <property type="entry name" value="Bifunctional uridylyltransferase/uridylyl-removing enzyme"/>
    <property type="match status" value="1"/>
</dbReference>
<dbReference type="PROSITE" id="PS51831">
    <property type="entry name" value="HD"/>
    <property type="match status" value="1"/>
</dbReference>
<comment type="catalytic activity">
    <reaction evidence="7">
        <text>guanosine 3',5'-bis(diphosphate) + H2O = GDP + diphosphate + H(+)</text>
        <dbReference type="Rhea" id="RHEA:14253"/>
        <dbReference type="ChEBI" id="CHEBI:15377"/>
        <dbReference type="ChEBI" id="CHEBI:15378"/>
        <dbReference type="ChEBI" id="CHEBI:33019"/>
        <dbReference type="ChEBI" id="CHEBI:58189"/>
        <dbReference type="ChEBI" id="CHEBI:77828"/>
        <dbReference type="EC" id="3.1.7.2"/>
    </reaction>
</comment>
<accession>L0DXE6</accession>
<dbReference type="InterPro" id="IPR043519">
    <property type="entry name" value="NT_sf"/>
</dbReference>
<dbReference type="CDD" id="cd04899">
    <property type="entry name" value="ACT_ACR-UUR-like_2"/>
    <property type="match status" value="1"/>
</dbReference>
<dbReference type="Pfam" id="PF01909">
    <property type="entry name" value="NTP_transf_2"/>
    <property type="match status" value="1"/>
</dbReference>
<dbReference type="Pfam" id="PF01966">
    <property type="entry name" value="HD"/>
    <property type="match status" value="1"/>
</dbReference>
<dbReference type="Gene3D" id="1.20.120.330">
    <property type="entry name" value="Nucleotidyltransferases domain 2"/>
    <property type="match status" value="1"/>
</dbReference>
<reference evidence="11" key="1">
    <citation type="submission" date="2015-12" db="EMBL/GenBank/DDBJ databases">
        <authorList>
            <person name="Tikhonova T.V."/>
            <person name="Pavlov A.R."/>
            <person name="Beletsky A.V."/>
            <person name="Mardanov A.V."/>
            <person name="Sorokin D.Y."/>
            <person name="Ravin N.V."/>
            <person name="Popov V.O."/>
        </authorList>
    </citation>
    <scope>NUCLEOTIDE SEQUENCE</scope>
    <source>
        <strain evidence="11">DSM 14787</strain>
    </source>
</reference>
<dbReference type="Gene3D" id="3.30.460.10">
    <property type="entry name" value="Beta Polymerase, domain 2"/>
    <property type="match status" value="1"/>
</dbReference>
<dbReference type="GO" id="GO:0006808">
    <property type="term" value="P:regulation of nitrogen utilization"/>
    <property type="evidence" value="ECO:0007669"/>
    <property type="project" value="UniProtKB-UniRule"/>
</dbReference>
<comment type="cofactor">
    <cofactor evidence="8">
        <name>Mg(2+)</name>
        <dbReference type="ChEBI" id="CHEBI:18420"/>
    </cofactor>
</comment>
<comment type="function">
    <text evidence="8">Modifies, by uridylylation and deuridylylation, the PII regulatory proteins (GlnB and homologs), in response to the nitrogen status of the cell that GlnD senses through the glutamine level. Under low glutamine levels, catalyzes the conversion of the PII proteins and UTP to PII-UMP and PPi, while under higher glutamine levels, GlnD hydrolyzes PII-UMP to PII and UMP (deuridylylation). Thus, controls uridylylation state and activity of the PII proteins, and plays an important role in the regulation of nitrogen assimilation and metabolism.</text>
</comment>
<dbReference type="InterPro" id="IPR003607">
    <property type="entry name" value="HD/PDEase_dom"/>
</dbReference>
<evidence type="ECO:0000313" key="12">
    <source>
        <dbReference type="Proteomes" id="UP000010809"/>
    </source>
</evidence>
<keyword evidence="6 8" id="KW-0511">Multifunctional enzyme</keyword>
<evidence type="ECO:0000256" key="2">
    <source>
        <dbReference type="ARBA" id="ARBA00022695"/>
    </source>
</evidence>
<keyword evidence="1 8" id="KW-0808">Transferase</keyword>
<dbReference type="PROSITE" id="PS51671">
    <property type="entry name" value="ACT"/>
    <property type="match status" value="2"/>
</dbReference>
<protein>
    <recommendedName>
        <fullName evidence="8">Bifunctional uridylyltransferase/uridylyl-removing enzyme</fullName>
        <shortName evidence="8">UTase/UR</shortName>
    </recommendedName>
    <alternativeName>
        <fullName evidence="8">Bifunctional [protein-PII] modification enzyme</fullName>
    </alternativeName>
    <alternativeName>
        <fullName evidence="8">Bifunctional nitrogen sensor protein</fullName>
    </alternativeName>
    <domain>
        <recommendedName>
            <fullName evidence="8">[Protein-PII] uridylyltransferase</fullName>
            <shortName evidence="8">PII uridylyltransferase</shortName>
            <shortName evidence="8">UTase</shortName>
            <ecNumber evidence="8">2.7.7.59</ecNumber>
        </recommendedName>
    </domain>
    <domain>
        <recommendedName>
            <fullName evidence="8">[Protein-PII]-UMP uridylyl-removing enzyme</fullName>
            <shortName evidence="8">UR</shortName>
            <ecNumber evidence="8">3.1.4.-</ecNumber>
        </recommendedName>
    </domain>
</protein>
<feature type="domain" description="HD" evidence="10">
    <location>
        <begin position="466"/>
        <end position="588"/>
    </location>
</feature>
<dbReference type="Pfam" id="PF01842">
    <property type="entry name" value="ACT"/>
    <property type="match status" value="1"/>
</dbReference>
<dbReference type="EC" id="3.1.4.-" evidence="8"/>
<dbReference type="SUPFAM" id="SSF109604">
    <property type="entry name" value="HD-domain/PDEase-like"/>
    <property type="match status" value="1"/>
</dbReference>
<keyword evidence="3" id="KW-0677">Repeat</keyword>
<dbReference type="CDD" id="cd05401">
    <property type="entry name" value="NT_GlnE_GlnD_like"/>
    <property type="match status" value="1"/>
</dbReference>
<dbReference type="HOGENOM" id="CLU_012833_0_0_6"/>
<keyword evidence="4 8" id="KW-0378">Hydrolase</keyword>
<keyword evidence="5 8" id="KW-0460">Magnesium</keyword>
<dbReference type="AlphaFoldDB" id="L0DXE6"/>
<dbReference type="GO" id="GO:0008081">
    <property type="term" value="F:phosphoric diester hydrolase activity"/>
    <property type="evidence" value="ECO:0007669"/>
    <property type="project" value="UniProtKB-UniRule"/>
</dbReference>
<dbReference type="EMBL" id="CP003989">
    <property type="protein sequence ID" value="AGA33635.1"/>
    <property type="molecule type" value="Genomic_DNA"/>
</dbReference>
<dbReference type="PANTHER" id="PTHR47320">
    <property type="entry name" value="BIFUNCTIONAL URIDYLYLTRANSFERASE/URIDYLYL-REMOVING ENZYME"/>
    <property type="match status" value="1"/>
</dbReference>
<dbReference type="CDD" id="cd00077">
    <property type="entry name" value="HDc"/>
    <property type="match status" value="1"/>
</dbReference>
<dbReference type="SMART" id="SM00471">
    <property type="entry name" value="HDc"/>
    <property type="match status" value="1"/>
</dbReference>
<evidence type="ECO:0000256" key="4">
    <source>
        <dbReference type="ARBA" id="ARBA00022801"/>
    </source>
</evidence>
<dbReference type="SUPFAM" id="SSF81593">
    <property type="entry name" value="Nucleotidyltransferase substrate binding subunit/domain"/>
    <property type="match status" value="1"/>
</dbReference>
<dbReference type="Gene3D" id="1.10.3210.10">
    <property type="entry name" value="Hypothetical protein af1432"/>
    <property type="match status" value="1"/>
</dbReference>
<proteinExistence type="inferred from homology"/>
<evidence type="ECO:0000313" key="11">
    <source>
        <dbReference type="EMBL" id="AGA33635.1"/>
    </source>
</evidence>
<gene>
    <name evidence="11" type="primary">glnD [H]</name>
    <name evidence="8" type="synonym">glnD</name>
    <name evidence="11" type="ordered locus">TVNIR_1974</name>
</gene>
<evidence type="ECO:0000256" key="6">
    <source>
        <dbReference type="ARBA" id="ARBA00023268"/>
    </source>
</evidence>
<feature type="region of interest" description="Uridylyltransferase" evidence="8">
    <location>
        <begin position="1"/>
        <end position="347"/>
    </location>
</feature>
<comment type="activity regulation">
    <text evidence="8">Uridylyltransferase (UTase) activity is inhibited by glutamine, while glutamine activates uridylyl-removing (UR) activity.</text>
</comment>
<dbReference type="InterPro" id="IPR002934">
    <property type="entry name" value="Polymerase_NTP_transf_dom"/>
</dbReference>
<dbReference type="eggNOG" id="COG2844">
    <property type="taxonomic scope" value="Bacteria"/>
</dbReference>
<keyword evidence="12" id="KW-1185">Reference proteome</keyword>
<evidence type="ECO:0000259" key="9">
    <source>
        <dbReference type="PROSITE" id="PS51671"/>
    </source>
</evidence>
<dbReference type="SUPFAM" id="SSF81301">
    <property type="entry name" value="Nucleotidyltransferase"/>
    <property type="match status" value="1"/>
</dbReference>
<dbReference type="STRING" id="1255043.TVNIR_1974"/>
<comment type="catalytic activity">
    <reaction evidence="8">
        <text>[protein-PII]-L-tyrosine + UTP = [protein-PII]-uridylyl-L-tyrosine + diphosphate</text>
        <dbReference type="Rhea" id="RHEA:13673"/>
        <dbReference type="Rhea" id="RHEA-COMP:12147"/>
        <dbReference type="Rhea" id="RHEA-COMP:12148"/>
        <dbReference type="ChEBI" id="CHEBI:33019"/>
        <dbReference type="ChEBI" id="CHEBI:46398"/>
        <dbReference type="ChEBI" id="CHEBI:46858"/>
        <dbReference type="ChEBI" id="CHEBI:90602"/>
        <dbReference type="EC" id="2.7.7.59"/>
    </reaction>
</comment>
<keyword evidence="2 8" id="KW-0548">Nucleotidyltransferase</keyword>
<dbReference type="GO" id="GO:0008893">
    <property type="term" value="F:guanosine-3',5'-bis(diphosphate) 3'-diphosphatase activity"/>
    <property type="evidence" value="ECO:0007669"/>
    <property type="project" value="UniProtKB-EC"/>
</dbReference>
<comment type="caution">
    <text evidence="8">Lacks conserved residue(s) required for the propagation of feature annotation.</text>
</comment>
<dbReference type="PATRIC" id="fig|1255043.3.peg.1997"/>
<dbReference type="KEGG" id="tni:TVNIR_1974"/>
<dbReference type="PIRSF" id="PIRSF006288">
    <property type="entry name" value="PII_uridyltransf"/>
    <property type="match status" value="1"/>
</dbReference>
<dbReference type="InterPro" id="IPR010043">
    <property type="entry name" value="UTase/UR"/>
</dbReference>
<comment type="domain">
    <text evidence="8">Has four distinct domains: an N-terminal nucleotidyltransferase (NT) domain responsible for UTase activity, a central HD domain that encodes UR activity, and two C-terminal ACT domains that seem to have a role in glutamine sensing.</text>
</comment>
<comment type="similarity">
    <text evidence="8">Belongs to the GlnD family.</text>
</comment>
<dbReference type="RefSeq" id="WP_015258762.1">
    <property type="nucleotide sequence ID" value="NC_019902.2"/>
</dbReference>
<comment type="catalytic activity">
    <reaction evidence="8">
        <text>[protein-PII]-uridylyl-L-tyrosine + H2O = [protein-PII]-L-tyrosine + UMP + H(+)</text>
        <dbReference type="Rhea" id="RHEA:48600"/>
        <dbReference type="Rhea" id="RHEA-COMP:12147"/>
        <dbReference type="Rhea" id="RHEA-COMP:12148"/>
        <dbReference type="ChEBI" id="CHEBI:15377"/>
        <dbReference type="ChEBI" id="CHEBI:15378"/>
        <dbReference type="ChEBI" id="CHEBI:46858"/>
        <dbReference type="ChEBI" id="CHEBI:57865"/>
        <dbReference type="ChEBI" id="CHEBI:90602"/>
    </reaction>
</comment>
<evidence type="ECO:0000256" key="5">
    <source>
        <dbReference type="ARBA" id="ARBA00022842"/>
    </source>
</evidence>
<sequence>MSPAALVWSAQAASAAPGLDELREHPRDTARFRQYRRDIIDRLHQGFQDGADIDALIHGHAALVDALLTLIWRQFEFAAQSDLCLVAVGGYGRGELHPGSDIDILVLAERDAEARHGDTISRFVTFLWDVGLEVGHSVRSIDDCLREARDDITIATTMFEARHLCGARALFEAFREAMHPDRIWDSRSFYAAKLAEQQARHQRFGETAYRLEPNVKEGPGGLRDIQMIGWVSKRHFAAERLEQLVAHGFLREGELRDLIEGQRFLWNVRFALHMITGRREDRLLFDLQRTLAGTFGFVDQHQNLGVEQFMQRYFRTISDLQRLNELLLQHFNEAILQDPGSMSEVHRIHQRFQIRGGYLELVHDQVFMIYPPALLEAFLLVQTHPEVQGIRASTIRLIRAHRHMIDAQFRRNPVCRNLFMQILRAPRGVTTELRRMNRYGVLGAYIPAFGRIIGRMQYDLFHVYTVDEHTLNVLRNTRRFALPEFADEQPLASDIYSRVQRPERLILAALFHDIAKGRGGDHSELGALDALHFCQHHGLGNEDAALVSWLVRSHLLMSLTAQRKDISDPEVVLNFAREVRTRERLDLLYLLTIADIRGTNPELWNNWKASLLQTLYKAALLVLERGLDTPPDTDEQIGQTCREALQILASHGLDEEAVEAIWEEFEVEYFVRHSADEIAWHTRAIAGIRDSDLPLVLVRHETPRGSTEIFVYTDDHPRLFARITTTLTQLGLDIVDARIITTHSGRTLDTFLVLEGMGHAVEPGFRVDEIRETLRERLVDPRCDHHAVQRSLPRRLKHFDVATQIEFGPGVPAVSSTRMRVRALDRPGLLSTIGCVFAEQNVNVRTARISTAGEQVEDIFLLFNTDGRELTPEQQDALRRQLVEEI</sequence>
<dbReference type="InterPro" id="IPR045865">
    <property type="entry name" value="ACT-like_dom_sf"/>
</dbReference>
<dbReference type="HAMAP" id="MF_00277">
    <property type="entry name" value="PII_uridylyl_transf"/>
    <property type="match status" value="1"/>
</dbReference>